<evidence type="ECO:0000256" key="2">
    <source>
        <dbReference type="SAM" id="Phobius"/>
    </source>
</evidence>
<keyword evidence="2" id="KW-1133">Transmembrane helix</keyword>
<proteinExistence type="predicted"/>
<sequence>MLCRTFLSQRGFSLIRVLLALAILAVVAFYFLPYIGGDTLSILNQISGKVKVVVNALISKLSGLGSSLSGGFEGYWTKISRTLEEWADKWNLKKISQLVSGVEDEWQGDMEKLISISRSRGFDMSRVERNFDGYQAKEVSWKRVEFSYWEDIRQQTQEKIATSIERFRTRPLGCSDFVVELKTIWDIEQQFNQDTLEGYIDASESADRLQQPRSAAFLEEFLDWLAVASAYPSSGSWSNDWFMQQLTQAIPSASADITLDYPGIIKHIDTQVSRTPHPIYRILGNVTIAEIYLNYDLINPAEDRFDEAIRQLSEIVNRYQSTYNMSSLGLHMALGLLHERVCKNADLAMKEFKDVVAIARRLGLRCEDYSLVHYHLGVINLHLREGKEIRPTFEEAASAYAGTTQDLLAPTPTPLPTPVPPTPTPRPEPIEISIKIPRALGTVSPSGTRPERPGAGTGTPPAIRTPVPPPVATPVIVPTPAPTPGVQIVPQSGITPTPDWIKGTVSPGERRPERDIRLRPRPELGPSKKMKKFDIGDLYDLSRIPDDAIREFELYLQCHAEGERTTIARFIHGKYHGK</sequence>
<feature type="region of interest" description="Disordered" evidence="1">
    <location>
        <begin position="406"/>
        <end position="425"/>
    </location>
</feature>
<dbReference type="AlphaFoldDB" id="A0A081C052"/>
<gene>
    <name evidence="3" type="ORF">U27_04929</name>
</gene>
<dbReference type="HOGENOM" id="CLU_471498_0_0_0"/>
<feature type="compositionally biased region" description="Basic and acidic residues" evidence="1">
    <location>
        <begin position="508"/>
        <end position="522"/>
    </location>
</feature>
<evidence type="ECO:0000313" key="3">
    <source>
        <dbReference type="EMBL" id="GAK57957.1"/>
    </source>
</evidence>
<feature type="transmembrane region" description="Helical" evidence="2">
    <location>
        <begin position="12"/>
        <end position="32"/>
    </location>
</feature>
<feature type="region of interest" description="Disordered" evidence="1">
    <location>
        <begin position="440"/>
        <end position="467"/>
    </location>
</feature>
<keyword evidence="4" id="KW-1185">Reference proteome</keyword>
<feature type="region of interest" description="Disordered" evidence="1">
    <location>
        <begin position="488"/>
        <end position="527"/>
    </location>
</feature>
<reference evidence="3" key="1">
    <citation type="journal article" date="2015" name="PeerJ">
        <title>First genomic representation of candidate bacterial phylum KSB3 points to enhanced environmental sensing as a trigger of wastewater bulking.</title>
        <authorList>
            <person name="Sekiguchi Y."/>
            <person name="Ohashi A."/>
            <person name="Parks D.H."/>
            <person name="Yamauchi T."/>
            <person name="Tyson G.W."/>
            <person name="Hugenholtz P."/>
        </authorList>
    </citation>
    <scope>NUCLEOTIDE SEQUENCE [LARGE SCALE GENOMIC DNA]</scope>
</reference>
<keyword evidence="2" id="KW-0472">Membrane</keyword>
<name>A0A081C052_VECG1</name>
<protein>
    <submittedName>
        <fullName evidence="3">Uncharacterized protein</fullName>
    </submittedName>
</protein>
<dbReference type="STRING" id="1499967.U27_04929"/>
<accession>A0A081C052</accession>
<organism evidence="3">
    <name type="scientific">Vecturithrix granuli</name>
    <dbReference type="NCBI Taxonomy" id="1499967"/>
    <lineage>
        <taxon>Bacteria</taxon>
        <taxon>Candidatus Moduliflexota</taxon>
        <taxon>Candidatus Vecturitrichia</taxon>
        <taxon>Candidatus Vecturitrichales</taxon>
        <taxon>Candidatus Vecturitrichaceae</taxon>
        <taxon>Candidatus Vecturithrix</taxon>
    </lineage>
</organism>
<keyword evidence="2" id="KW-0812">Transmembrane</keyword>
<feature type="compositionally biased region" description="Pro residues" evidence="1">
    <location>
        <begin position="411"/>
        <end position="425"/>
    </location>
</feature>
<evidence type="ECO:0000256" key="1">
    <source>
        <dbReference type="SAM" id="MobiDB-lite"/>
    </source>
</evidence>
<dbReference type="Proteomes" id="UP000030661">
    <property type="component" value="Unassembled WGS sequence"/>
</dbReference>
<evidence type="ECO:0000313" key="4">
    <source>
        <dbReference type="Proteomes" id="UP000030661"/>
    </source>
</evidence>
<dbReference type="EMBL" id="DF820466">
    <property type="protein sequence ID" value="GAK57957.1"/>
    <property type="molecule type" value="Genomic_DNA"/>
</dbReference>